<keyword evidence="3" id="KW-1015">Disulfide bond</keyword>
<accession>A0A6G1SPM2</accession>
<keyword evidence="2" id="KW-0472">Membrane</keyword>
<dbReference type="GO" id="GO:0005911">
    <property type="term" value="C:cell-cell junction"/>
    <property type="evidence" value="ECO:0007669"/>
    <property type="project" value="TreeGrafter"/>
</dbReference>
<feature type="compositionally biased region" description="Low complexity" evidence="6">
    <location>
        <begin position="648"/>
        <end position="663"/>
    </location>
</feature>
<feature type="region of interest" description="Disordered" evidence="6">
    <location>
        <begin position="862"/>
        <end position="883"/>
    </location>
</feature>
<dbReference type="SUPFAM" id="SSF48726">
    <property type="entry name" value="Immunoglobulin"/>
    <property type="match status" value="4"/>
</dbReference>
<dbReference type="PROSITE" id="PS50835">
    <property type="entry name" value="IG_LIKE"/>
    <property type="match status" value="3"/>
</dbReference>
<dbReference type="PANTHER" id="PTHR11640">
    <property type="entry name" value="NEPHRIN"/>
    <property type="match status" value="1"/>
</dbReference>
<feature type="compositionally biased region" description="Low complexity" evidence="6">
    <location>
        <begin position="1257"/>
        <end position="1279"/>
    </location>
</feature>
<dbReference type="Gene3D" id="2.60.40.10">
    <property type="entry name" value="Immunoglobulins"/>
    <property type="match status" value="4"/>
</dbReference>
<keyword evidence="4" id="KW-0325">Glycoprotein</keyword>
<feature type="compositionally biased region" description="Polar residues" evidence="6">
    <location>
        <begin position="1515"/>
        <end position="1549"/>
    </location>
</feature>
<feature type="region of interest" description="Disordered" evidence="6">
    <location>
        <begin position="643"/>
        <end position="676"/>
    </location>
</feature>
<dbReference type="GO" id="GO:0098609">
    <property type="term" value="P:cell-cell adhesion"/>
    <property type="evidence" value="ECO:0007669"/>
    <property type="project" value="TreeGrafter"/>
</dbReference>
<feature type="domain" description="Ig-like" evidence="7">
    <location>
        <begin position="1079"/>
        <end position="1185"/>
    </location>
</feature>
<proteinExistence type="predicted"/>
<sequence>MKTNQCKLKPIAIHKRIHKRRRKKRKLLECAPTTSVTLTDPPLQATTINNHKPLYQATTTTTIKSHQRRPQQLVTSRYRTAPTMAPTITTTKTTPATVRSFLRFAWLMLTISQLLCDTAQVEHSARSPQAQAAELEASSDSDANGPSIKYLSRVLDDRADNRQRFLEEPQDVYAVVGQQVALSCAVLAKRGMMTWRTIAYPAILVTDEGVMENDNQIFVTLERYSLATQAPTSDAPEKSAAAQPTVLQRDNQPDGGAILKEMSTSPPAAAASNSGQQRPIVVDDDTIVSNYTMHIRNVTLLDDDHYQCSVGEVDRSHRRIDSRQARLNVLQPPAKLELILARITSANGTETDYSGMDPQDTPLGSTPDQSENSLALDPASDSGLQVRTLEVEENDRIRFECKTSHAKPAAEIFWLDASTGQPVDTVVGSSSQAQSADEQDQEPVWRVDTHSVRERVGEHELERTISVLSIRADRRLHHNRVFICQTKHKAYELEMATTASNGVRPSSSSSWSMANLRPLQQGFKLSILYRPQVELIRDQMQPTEMLPIKFKCLVDARPAALNYSWFVDEQRIEHVHEPELSISQLTRQLHLREIKCEATNSVGSGSATVRLAVKYSPAYVTHLLPASLQPDFNVVSIGSLLGNGAGGQQQQSTSTASGSHSLAPAGRRSDKQQEAPVFEKVDPWVSRELAVGGVEHQSVTLRCDFDSNPAPERIQWYKISTEFSTMKDVTPAEADELIAEGANHALFRRETSRSPVDEFLRPVAAAASFTPTKSSQQLAHDHNKRHIKQPGGGIGDNEQHYHQQHQQYQVDETSWGGDSLSAKDRVYQLDLERMSRELMNEMHMLELEQLKRQKLRADELRASSNNNNGTTKSPEQSGGAGQLPVFIEPIDSEPISQSNTHKIYEPLAFLAIKTSQYEQQLEEAAQRQWNIPHGTRLSAKDGQPGPAFGETITTTTTTTNVLAGADGSLEHDPLASTATSSQTEVILLEGKVAIAYARELLARNSTLTNQQRLAGGGKPAITTIKRRALIERQAQLTSSSVRLKSVSDESTGKYVCLAKAQDGFETMAKSVYFVLKREPRIISEKTQWAPLAAHQVQVECLAQINTVQDNQTRIQWFKDGKLIEVMKKTQNGKEKQIIIKNEFSPDALFMRSTLHIHGAEYTDFGQYNCNITNSRGTDSMPIFLQPTAATGYAFKVLATVTLGSVVLLVLSFCIMMALRPCRRFDSLASGKSGAGLKGKSVVVMADGKAHLTADPMARNNSATTNSRSSNSPSSQSNHSAAKRSINSSEASTITRQDEPDDLPPPGAITSMATRQQLALMNGGGSGSLEGAVSASQLQSSLNRPESAMGSGTFGLAGYGATGSLRGRFTRASLRSENNYQAPVSARNLSMQQHHHQSSNPTSPPSRFAAIHETLEHKLQFGSAANGTNFMLAQPNAGGGSGGGGDLVDRPGVDSDDGQRDHNSQLADNNQVESSVTLSDSSGHEIDSNASLANNTNEQTRTSLIDKIRNKFKSGSAASNGSAQTNSSFKTNNKQASLGRSTSSGKSRPTISMPIGGVVSGSGGNRLRRSSLSNSMTLVSDHNNQTKSPLPAGAIQMKHSMMMRLNQINGGTESNLVSSSANLIQGSGTTSDGTTSGRSSSTSNHPNGQQHRLHQQQQTFVAPVNLAYQHHPQQQWNQQVQLGSSNCDNNILYANSTNLYDMTNDHHHRQQQQQLYANGYPQATIDPTSMEGPYGHYKPQCVVYTTGQPEDQQYQHQPIQATNEHYQMPMLMSEQYLAAAVAAAVQQQQQEDRPCYATICNGVNKMSLYNHQEDHSELI</sequence>
<dbReference type="InterPro" id="IPR013783">
    <property type="entry name" value="Ig-like_fold"/>
</dbReference>
<feature type="compositionally biased region" description="Low complexity" evidence="6">
    <location>
        <begin position="263"/>
        <end position="274"/>
    </location>
</feature>
<feature type="region of interest" description="Disordered" evidence="6">
    <location>
        <begin position="770"/>
        <end position="816"/>
    </location>
</feature>
<dbReference type="InterPro" id="IPR007110">
    <property type="entry name" value="Ig-like_dom"/>
</dbReference>
<dbReference type="SMART" id="SM00409">
    <property type="entry name" value="IG"/>
    <property type="match status" value="4"/>
</dbReference>
<dbReference type="EMBL" id="GGYP01007380">
    <property type="protein sequence ID" value="MDE52151.1"/>
    <property type="molecule type" value="Transcribed_RNA"/>
</dbReference>
<feature type="compositionally biased region" description="Polar residues" evidence="6">
    <location>
        <begin position="862"/>
        <end position="876"/>
    </location>
</feature>
<dbReference type="PANTHER" id="PTHR11640:SF31">
    <property type="entry name" value="IRREGULAR CHIASM C-ROUGHEST PROTEIN-RELATED"/>
    <property type="match status" value="1"/>
</dbReference>
<feature type="domain" description="Ig-like" evidence="7">
    <location>
        <begin position="378"/>
        <end position="500"/>
    </location>
</feature>
<keyword evidence="5" id="KW-0393">Immunoglobulin domain</keyword>
<dbReference type="InterPro" id="IPR051275">
    <property type="entry name" value="Cell_adhesion_signaling"/>
</dbReference>
<feature type="compositionally biased region" description="Polar residues" evidence="6">
    <location>
        <begin position="362"/>
        <end position="373"/>
    </location>
</feature>
<feature type="compositionally biased region" description="Gly residues" evidence="6">
    <location>
        <begin position="1436"/>
        <end position="1445"/>
    </location>
</feature>
<feature type="region of interest" description="Disordered" evidence="6">
    <location>
        <begin position="348"/>
        <end position="384"/>
    </location>
</feature>
<feature type="region of interest" description="Disordered" evidence="6">
    <location>
        <begin position="1513"/>
        <end position="1568"/>
    </location>
</feature>
<dbReference type="InterPro" id="IPR003599">
    <property type="entry name" value="Ig_sub"/>
</dbReference>
<evidence type="ECO:0000256" key="3">
    <source>
        <dbReference type="ARBA" id="ARBA00023157"/>
    </source>
</evidence>
<dbReference type="InterPro" id="IPR036179">
    <property type="entry name" value="Ig-like_dom_sf"/>
</dbReference>
<name>A0A6G1SPM2_9ACAR</name>
<evidence type="ECO:0000313" key="8">
    <source>
        <dbReference type="EMBL" id="MDE52151.1"/>
    </source>
</evidence>
<feature type="region of interest" description="Disordered" evidence="6">
    <location>
        <begin position="424"/>
        <end position="444"/>
    </location>
</feature>
<protein>
    <submittedName>
        <fullName evidence="8">Irregular chiasm C-roughest protein</fullName>
    </submittedName>
</protein>
<feature type="region of interest" description="Disordered" evidence="6">
    <location>
        <begin position="1252"/>
        <end position="1308"/>
    </location>
</feature>
<comment type="subcellular location">
    <subcellularLocation>
        <location evidence="1">Membrane</location>
        <topology evidence="1">Single-pass type I membrane protein</topology>
    </subcellularLocation>
</comment>
<organism evidence="8">
    <name type="scientific">Aceria tosichella</name>
    <name type="common">wheat curl mite</name>
    <dbReference type="NCBI Taxonomy" id="561515"/>
    <lineage>
        <taxon>Eukaryota</taxon>
        <taxon>Metazoa</taxon>
        <taxon>Ecdysozoa</taxon>
        <taxon>Arthropoda</taxon>
        <taxon>Chelicerata</taxon>
        <taxon>Arachnida</taxon>
        <taxon>Acari</taxon>
        <taxon>Acariformes</taxon>
        <taxon>Trombidiformes</taxon>
        <taxon>Prostigmata</taxon>
        <taxon>Eupodina</taxon>
        <taxon>Eriophyoidea</taxon>
        <taxon>Eriophyidae</taxon>
        <taxon>Eriophyinae</taxon>
        <taxon>Aceriini</taxon>
        <taxon>Aceria</taxon>
    </lineage>
</organism>
<feature type="compositionally biased region" description="Low complexity" evidence="6">
    <location>
        <begin position="1625"/>
        <end position="1642"/>
    </location>
</feature>
<feature type="region of interest" description="Disordered" evidence="6">
    <location>
        <begin position="1431"/>
        <end position="1499"/>
    </location>
</feature>
<reference evidence="8" key="1">
    <citation type="submission" date="2018-10" db="EMBL/GenBank/DDBJ databases">
        <title>Transcriptome assembly of Aceria tosichella (Wheat curl mite) Type 2.</title>
        <authorList>
            <person name="Scully E.D."/>
            <person name="Geib S.M."/>
            <person name="Palmer N.A."/>
            <person name="Gupta A.K."/>
            <person name="Sarath G."/>
            <person name="Tatineni S."/>
        </authorList>
    </citation>
    <scope>NUCLEOTIDE SEQUENCE</scope>
    <source>
        <strain evidence="8">LincolnNE</strain>
    </source>
</reference>
<feature type="compositionally biased region" description="Polar residues" evidence="6">
    <location>
        <begin position="1463"/>
        <end position="1480"/>
    </location>
</feature>
<evidence type="ECO:0000256" key="6">
    <source>
        <dbReference type="SAM" id="MobiDB-lite"/>
    </source>
</evidence>
<feature type="compositionally biased region" description="Basic and acidic residues" evidence="6">
    <location>
        <begin position="1446"/>
        <end position="1462"/>
    </location>
</feature>
<evidence type="ECO:0000256" key="1">
    <source>
        <dbReference type="ARBA" id="ARBA00004479"/>
    </source>
</evidence>
<feature type="region of interest" description="Disordered" evidence="6">
    <location>
        <begin position="1387"/>
        <end position="1406"/>
    </location>
</feature>
<feature type="region of interest" description="Disordered" evidence="6">
    <location>
        <begin position="1622"/>
        <end position="1655"/>
    </location>
</feature>
<evidence type="ECO:0000259" key="7">
    <source>
        <dbReference type="PROSITE" id="PS50835"/>
    </source>
</evidence>
<evidence type="ECO:0000256" key="5">
    <source>
        <dbReference type="ARBA" id="ARBA00023319"/>
    </source>
</evidence>
<feature type="domain" description="Ig-like" evidence="7">
    <location>
        <begin position="531"/>
        <end position="612"/>
    </location>
</feature>
<feature type="compositionally biased region" description="Polar residues" evidence="6">
    <location>
        <begin position="1487"/>
        <end position="1499"/>
    </location>
</feature>
<evidence type="ECO:0000256" key="2">
    <source>
        <dbReference type="ARBA" id="ARBA00023136"/>
    </source>
</evidence>
<gene>
    <name evidence="8" type="primary">rst_0</name>
    <name evidence="8" type="ORF">g.13329</name>
</gene>
<dbReference type="GO" id="GO:0050839">
    <property type="term" value="F:cell adhesion molecule binding"/>
    <property type="evidence" value="ECO:0007669"/>
    <property type="project" value="TreeGrafter"/>
</dbReference>
<feature type="compositionally biased region" description="Basic and acidic residues" evidence="6">
    <location>
        <begin position="667"/>
        <end position="676"/>
    </location>
</feature>
<feature type="compositionally biased region" description="Polar residues" evidence="6">
    <location>
        <begin position="1284"/>
        <end position="1294"/>
    </location>
</feature>
<dbReference type="GO" id="GO:0005886">
    <property type="term" value="C:plasma membrane"/>
    <property type="evidence" value="ECO:0007669"/>
    <property type="project" value="TreeGrafter"/>
</dbReference>
<feature type="region of interest" description="Disordered" evidence="6">
    <location>
        <begin position="229"/>
        <end position="277"/>
    </location>
</feature>
<evidence type="ECO:0000256" key="4">
    <source>
        <dbReference type="ARBA" id="ARBA00023180"/>
    </source>
</evidence>